<dbReference type="Pfam" id="PF04471">
    <property type="entry name" value="Mrr_cat"/>
    <property type="match status" value="1"/>
</dbReference>
<dbReference type="GO" id="GO:0015666">
    <property type="term" value="F:restriction endodeoxyribonuclease activity"/>
    <property type="evidence" value="ECO:0007669"/>
    <property type="project" value="TreeGrafter"/>
</dbReference>
<gene>
    <name evidence="3" type="ORF">FNQ90_13145</name>
</gene>
<evidence type="ECO:0000259" key="2">
    <source>
        <dbReference type="Pfam" id="PF04471"/>
    </source>
</evidence>
<dbReference type="InterPro" id="IPR007560">
    <property type="entry name" value="Restrct_endonuc_IV_Mrr"/>
</dbReference>
<dbReference type="Gene3D" id="3.40.1350.10">
    <property type="match status" value="1"/>
</dbReference>
<dbReference type="GO" id="GO:0003677">
    <property type="term" value="F:DNA binding"/>
    <property type="evidence" value="ECO:0007669"/>
    <property type="project" value="InterPro"/>
</dbReference>
<keyword evidence="1" id="KW-1133">Transmembrane helix</keyword>
<protein>
    <submittedName>
        <fullName evidence="3">DUF2034 domain-containing protein</fullName>
    </submittedName>
</protein>
<dbReference type="PANTHER" id="PTHR30015:SF6">
    <property type="entry name" value="SLL1429 PROTEIN"/>
    <property type="match status" value="1"/>
</dbReference>
<dbReference type="Proteomes" id="UP000538929">
    <property type="component" value="Unassembled WGS sequence"/>
</dbReference>
<dbReference type="InterPro" id="IPR011335">
    <property type="entry name" value="Restrct_endonuc-II-like"/>
</dbReference>
<feature type="domain" description="Restriction endonuclease type IV Mrr" evidence="2">
    <location>
        <begin position="65"/>
        <end position="176"/>
    </location>
</feature>
<dbReference type="PANTHER" id="PTHR30015">
    <property type="entry name" value="MRR RESTRICTION SYSTEM PROTEIN"/>
    <property type="match status" value="1"/>
</dbReference>
<accession>A0A7W3TE76</accession>
<evidence type="ECO:0000313" key="3">
    <source>
        <dbReference type="EMBL" id="MBB0245030.1"/>
    </source>
</evidence>
<comment type="caution">
    <text evidence="3">The sequence shown here is derived from an EMBL/GenBank/DDBJ whole genome shotgun (WGS) entry which is preliminary data.</text>
</comment>
<evidence type="ECO:0000313" key="4">
    <source>
        <dbReference type="Proteomes" id="UP000538929"/>
    </source>
</evidence>
<proteinExistence type="predicted"/>
<dbReference type="InterPro" id="IPR052906">
    <property type="entry name" value="Type_IV_Methyl-Rstrct_Enzyme"/>
</dbReference>
<dbReference type="InterPro" id="IPR011856">
    <property type="entry name" value="tRNA_endonuc-like_dom_sf"/>
</dbReference>
<name>A0A7W3TE76_9ACTN</name>
<dbReference type="EMBL" id="VKHT01000373">
    <property type="protein sequence ID" value="MBB0245030.1"/>
    <property type="molecule type" value="Genomic_DNA"/>
</dbReference>
<feature type="transmembrane region" description="Helical" evidence="1">
    <location>
        <begin position="6"/>
        <end position="29"/>
    </location>
</feature>
<reference evidence="4" key="1">
    <citation type="submission" date="2019-10" db="EMBL/GenBank/DDBJ databases">
        <title>Streptomyces sp. nov., a novel actinobacterium isolated from alkaline environment.</title>
        <authorList>
            <person name="Golinska P."/>
        </authorList>
    </citation>
    <scope>NUCLEOTIDE SEQUENCE [LARGE SCALE GENOMIC DNA]</scope>
    <source>
        <strain evidence="4">DSM 42118</strain>
    </source>
</reference>
<keyword evidence="1" id="KW-0812">Transmembrane</keyword>
<sequence>MFSLLTGRWGISLILLALVLVVLSLGVLVHRVWTTHRREREGDVAWRREDAVARGGRRLADSGVDDMTGTAFEEFVADLCRRDGCTRVRRVGGARDDGVDITGLLPDGRSFVIQCKRYSQKRAIPGAAVRELIGALTHAGADVAVFVTTTRFTAHALETARANGVPVVHRDLLGHWCAGATLPALIALDGAGQGPTRRRGRTGG</sequence>
<dbReference type="SUPFAM" id="SSF52980">
    <property type="entry name" value="Restriction endonuclease-like"/>
    <property type="match status" value="1"/>
</dbReference>
<organism evidence="3 4">
    <name type="scientific">Streptomyces alkaliphilus</name>
    <dbReference type="NCBI Taxonomy" id="1472722"/>
    <lineage>
        <taxon>Bacteria</taxon>
        <taxon>Bacillati</taxon>
        <taxon>Actinomycetota</taxon>
        <taxon>Actinomycetes</taxon>
        <taxon>Kitasatosporales</taxon>
        <taxon>Streptomycetaceae</taxon>
        <taxon>Streptomyces</taxon>
    </lineage>
</organism>
<keyword evidence="1" id="KW-0472">Membrane</keyword>
<dbReference type="AlphaFoldDB" id="A0A7W3TE76"/>
<keyword evidence="4" id="KW-1185">Reference proteome</keyword>
<dbReference type="GO" id="GO:0009307">
    <property type="term" value="P:DNA restriction-modification system"/>
    <property type="evidence" value="ECO:0007669"/>
    <property type="project" value="InterPro"/>
</dbReference>
<evidence type="ECO:0000256" key="1">
    <source>
        <dbReference type="SAM" id="Phobius"/>
    </source>
</evidence>